<proteinExistence type="predicted"/>
<gene>
    <name evidence="1" type="ORF">PISMIDRAFT_683764</name>
</gene>
<dbReference type="HOGENOM" id="CLU_3074351_0_0_1"/>
<dbReference type="Proteomes" id="UP000054018">
    <property type="component" value="Unassembled WGS sequence"/>
</dbReference>
<sequence length="53" mass="6190">MCHISCGLCRRTKILAKSHPHSTDPMVYRATTYPIPIRLREEVYKMICISHTM</sequence>
<keyword evidence="2" id="KW-1185">Reference proteome</keyword>
<reference evidence="1 2" key="1">
    <citation type="submission" date="2014-04" db="EMBL/GenBank/DDBJ databases">
        <authorList>
            <consortium name="DOE Joint Genome Institute"/>
            <person name="Kuo A."/>
            <person name="Kohler A."/>
            <person name="Costa M.D."/>
            <person name="Nagy L.G."/>
            <person name="Floudas D."/>
            <person name="Copeland A."/>
            <person name="Barry K.W."/>
            <person name="Cichocki N."/>
            <person name="Veneault-Fourrey C."/>
            <person name="LaButti K."/>
            <person name="Lindquist E.A."/>
            <person name="Lipzen A."/>
            <person name="Lundell T."/>
            <person name="Morin E."/>
            <person name="Murat C."/>
            <person name="Sun H."/>
            <person name="Tunlid A."/>
            <person name="Henrissat B."/>
            <person name="Grigoriev I.V."/>
            <person name="Hibbett D.S."/>
            <person name="Martin F."/>
            <person name="Nordberg H.P."/>
            <person name="Cantor M.N."/>
            <person name="Hua S.X."/>
        </authorList>
    </citation>
    <scope>NUCLEOTIDE SEQUENCE [LARGE SCALE GENOMIC DNA]</scope>
    <source>
        <strain evidence="1 2">441</strain>
    </source>
</reference>
<feature type="non-terminal residue" evidence="1">
    <location>
        <position position="53"/>
    </location>
</feature>
<accession>A0A0C9Y2G3</accession>
<organism evidence="1 2">
    <name type="scientific">Pisolithus microcarpus 441</name>
    <dbReference type="NCBI Taxonomy" id="765257"/>
    <lineage>
        <taxon>Eukaryota</taxon>
        <taxon>Fungi</taxon>
        <taxon>Dikarya</taxon>
        <taxon>Basidiomycota</taxon>
        <taxon>Agaricomycotina</taxon>
        <taxon>Agaricomycetes</taxon>
        <taxon>Agaricomycetidae</taxon>
        <taxon>Boletales</taxon>
        <taxon>Sclerodermatineae</taxon>
        <taxon>Pisolithaceae</taxon>
        <taxon>Pisolithus</taxon>
    </lineage>
</organism>
<protein>
    <submittedName>
        <fullName evidence="1">Unplaced genomic scaffold scaffold_111, whole genome shotgun sequence</fullName>
    </submittedName>
</protein>
<evidence type="ECO:0000313" key="2">
    <source>
        <dbReference type="Proteomes" id="UP000054018"/>
    </source>
</evidence>
<dbReference type="AlphaFoldDB" id="A0A0C9Y2G3"/>
<evidence type="ECO:0000313" key="1">
    <source>
        <dbReference type="EMBL" id="KIK18905.1"/>
    </source>
</evidence>
<reference evidence="2" key="2">
    <citation type="submission" date="2015-01" db="EMBL/GenBank/DDBJ databases">
        <title>Evolutionary Origins and Diversification of the Mycorrhizal Mutualists.</title>
        <authorList>
            <consortium name="DOE Joint Genome Institute"/>
            <consortium name="Mycorrhizal Genomics Consortium"/>
            <person name="Kohler A."/>
            <person name="Kuo A."/>
            <person name="Nagy L.G."/>
            <person name="Floudas D."/>
            <person name="Copeland A."/>
            <person name="Barry K.W."/>
            <person name="Cichocki N."/>
            <person name="Veneault-Fourrey C."/>
            <person name="LaButti K."/>
            <person name="Lindquist E.A."/>
            <person name="Lipzen A."/>
            <person name="Lundell T."/>
            <person name="Morin E."/>
            <person name="Murat C."/>
            <person name="Riley R."/>
            <person name="Ohm R."/>
            <person name="Sun H."/>
            <person name="Tunlid A."/>
            <person name="Henrissat B."/>
            <person name="Grigoriev I.V."/>
            <person name="Hibbett D.S."/>
            <person name="Martin F."/>
        </authorList>
    </citation>
    <scope>NUCLEOTIDE SEQUENCE [LARGE SCALE GENOMIC DNA]</scope>
    <source>
        <strain evidence="2">441</strain>
    </source>
</reference>
<dbReference type="EMBL" id="KN833795">
    <property type="protein sequence ID" value="KIK18905.1"/>
    <property type="molecule type" value="Genomic_DNA"/>
</dbReference>
<name>A0A0C9Y2G3_9AGAM</name>